<dbReference type="WBParaSite" id="HPBE_0002208901-mRNA-1">
    <property type="protein sequence ID" value="HPBE_0002208901-mRNA-1"/>
    <property type="gene ID" value="HPBE_0002208901"/>
</dbReference>
<dbReference type="OrthoDB" id="5823363at2759"/>
<dbReference type="PANTHER" id="PTHR46068:SF1">
    <property type="entry name" value="TRANSPOSASE IS30-LIKE HTH DOMAIN-CONTAINING PROTEIN"/>
    <property type="match status" value="1"/>
</dbReference>
<keyword evidence="2" id="KW-1185">Reference proteome</keyword>
<sequence>MRKMASELNVSATTMKLVAKNELGLYPYKFRQLHGQTPAQMKGRRKKCPSLLERHDHCMTLFTDKKLFSVEQRFDRRNSRLLAKSSEGADTLDRNSHAASLMVWAGVCATGRTRLVFVEKGAKVNTNVYVNNIVMKELLP</sequence>
<protein>
    <submittedName>
        <fullName evidence="3">HTH psq-type domain-containing protein</fullName>
    </submittedName>
</protein>
<evidence type="ECO:0000313" key="3">
    <source>
        <dbReference type="WBParaSite" id="HPBE_0002208901-mRNA-1"/>
    </source>
</evidence>
<proteinExistence type="predicted"/>
<accession>A0A3P8CHY8</accession>
<dbReference type="InterPro" id="IPR036397">
    <property type="entry name" value="RNaseH_sf"/>
</dbReference>
<dbReference type="AlphaFoldDB" id="A0A183GHN9"/>
<dbReference type="GO" id="GO:0003676">
    <property type="term" value="F:nucleic acid binding"/>
    <property type="evidence" value="ECO:0007669"/>
    <property type="project" value="InterPro"/>
</dbReference>
<name>A0A183GHN9_HELPZ</name>
<dbReference type="EMBL" id="UZAH01033639">
    <property type="protein sequence ID" value="VDP30250.1"/>
    <property type="molecule type" value="Genomic_DNA"/>
</dbReference>
<dbReference type="PANTHER" id="PTHR46068">
    <property type="entry name" value="PROTEIN CBG27172"/>
    <property type="match status" value="1"/>
</dbReference>
<dbReference type="Proteomes" id="UP000050761">
    <property type="component" value="Unassembled WGS sequence"/>
</dbReference>
<reference evidence="1 2" key="1">
    <citation type="submission" date="2018-11" db="EMBL/GenBank/DDBJ databases">
        <authorList>
            <consortium name="Pathogen Informatics"/>
        </authorList>
    </citation>
    <scope>NUCLEOTIDE SEQUENCE [LARGE SCALE GENOMIC DNA]</scope>
</reference>
<evidence type="ECO:0000313" key="2">
    <source>
        <dbReference type="Proteomes" id="UP000050761"/>
    </source>
</evidence>
<organism evidence="2 3">
    <name type="scientific">Heligmosomoides polygyrus</name>
    <name type="common">Parasitic roundworm</name>
    <dbReference type="NCBI Taxonomy" id="6339"/>
    <lineage>
        <taxon>Eukaryota</taxon>
        <taxon>Metazoa</taxon>
        <taxon>Ecdysozoa</taxon>
        <taxon>Nematoda</taxon>
        <taxon>Chromadorea</taxon>
        <taxon>Rhabditida</taxon>
        <taxon>Rhabditina</taxon>
        <taxon>Rhabditomorpha</taxon>
        <taxon>Strongyloidea</taxon>
        <taxon>Heligmosomidae</taxon>
        <taxon>Heligmosomoides</taxon>
    </lineage>
</organism>
<dbReference type="Gene3D" id="3.30.420.10">
    <property type="entry name" value="Ribonuclease H-like superfamily/Ribonuclease H"/>
    <property type="match status" value="1"/>
</dbReference>
<accession>A0A183GHN9</accession>
<gene>
    <name evidence="1" type="ORF">HPBE_LOCUS22088</name>
</gene>
<reference evidence="3" key="2">
    <citation type="submission" date="2019-09" db="UniProtKB">
        <authorList>
            <consortium name="WormBaseParasite"/>
        </authorList>
    </citation>
    <scope>IDENTIFICATION</scope>
</reference>
<evidence type="ECO:0000313" key="1">
    <source>
        <dbReference type="EMBL" id="VDP30250.1"/>
    </source>
</evidence>